<comment type="caution">
    <text evidence="14">The sequence shown here is derived from an EMBL/GenBank/DDBJ whole genome shotgun (WGS) entry which is preliminary data.</text>
</comment>
<keyword evidence="7 11" id="KW-0239">DNA-directed DNA polymerase</keyword>
<comment type="subcellular location">
    <subcellularLocation>
        <location evidence="1 11">Nucleus</location>
    </subcellularLocation>
</comment>
<dbReference type="GO" id="GO:0003887">
    <property type="term" value="F:DNA-directed DNA polymerase activity"/>
    <property type="evidence" value="ECO:0007669"/>
    <property type="project" value="UniProtKB-UniRule"/>
</dbReference>
<comment type="function">
    <text evidence="11">DNA polymerase that functions in several pathways of DNA repair. Involved in base excision repair (BER) responsible for repair of lesions that give rise to abasic (AP) sites in DNA. Also contributes to DNA double-strand break repair by non-homologous end joining and homologous recombination. Has both template-dependent and template-independent (terminal transferase) DNA polymerase activities. Has also a 5'-deoxyribose-5-phosphate lyase (dRP lyase) activity.</text>
</comment>
<keyword evidence="9 11" id="KW-0539">Nucleus</keyword>
<evidence type="ECO:0000313" key="14">
    <source>
        <dbReference type="EMBL" id="KAJ6444192.1"/>
    </source>
</evidence>
<dbReference type="GO" id="GO:0046872">
    <property type="term" value="F:metal ion binding"/>
    <property type="evidence" value="ECO:0007669"/>
    <property type="project" value="UniProtKB-UniRule"/>
</dbReference>
<evidence type="ECO:0000256" key="5">
    <source>
        <dbReference type="ARBA" id="ARBA00022723"/>
    </source>
</evidence>
<feature type="domain" description="BRCT" evidence="13">
    <location>
        <begin position="124"/>
        <end position="149"/>
    </location>
</feature>
<evidence type="ECO:0000256" key="3">
    <source>
        <dbReference type="ARBA" id="ARBA00022679"/>
    </source>
</evidence>
<organism evidence="14 15">
    <name type="scientific">Purpureocillium lavendulum</name>
    <dbReference type="NCBI Taxonomy" id="1247861"/>
    <lineage>
        <taxon>Eukaryota</taxon>
        <taxon>Fungi</taxon>
        <taxon>Dikarya</taxon>
        <taxon>Ascomycota</taxon>
        <taxon>Pezizomycotina</taxon>
        <taxon>Sordariomycetes</taxon>
        <taxon>Hypocreomycetidae</taxon>
        <taxon>Hypocreales</taxon>
        <taxon>Ophiocordycipitaceae</taxon>
        <taxon>Purpureocillium</taxon>
    </lineage>
</organism>
<dbReference type="CDD" id="cd00141">
    <property type="entry name" value="NT_POLXc"/>
    <property type="match status" value="1"/>
</dbReference>
<feature type="region of interest" description="Disordered" evidence="12">
    <location>
        <begin position="63"/>
        <end position="114"/>
    </location>
</feature>
<dbReference type="PANTHER" id="PTHR11276">
    <property type="entry name" value="DNA POLYMERASE TYPE-X FAMILY MEMBER"/>
    <property type="match status" value="1"/>
</dbReference>
<dbReference type="Gene3D" id="1.10.150.20">
    <property type="entry name" value="5' to 3' exonuclease, C-terminal subdomain"/>
    <property type="match status" value="1"/>
</dbReference>
<proteinExistence type="inferred from homology"/>
<feature type="compositionally biased region" description="Low complexity" evidence="12">
    <location>
        <begin position="79"/>
        <end position="91"/>
    </location>
</feature>
<dbReference type="InterPro" id="IPR022312">
    <property type="entry name" value="DNA_pol_X"/>
</dbReference>
<dbReference type="PROSITE" id="PS50172">
    <property type="entry name" value="BRCT"/>
    <property type="match status" value="1"/>
</dbReference>
<evidence type="ECO:0000256" key="2">
    <source>
        <dbReference type="ARBA" id="ARBA00008323"/>
    </source>
</evidence>
<evidence type="ECO:0000256" key="1">
    <source>
        <dbReference type="ARBA" id="ARBA00004123"/>
    </source>
</evidence>
<keyword evidence="8 11" id="KW-0234">DNA repair</keyword>
<dbReference type="InterPro" id="IPR010996">
    <property type="entry name" value="HHH_MUS81"/>
</dbReference>
<name>A0AB34FXQ7_9HYPO</name>
<evidence type="ECO:0000256" key="6">
    <source>
        <dbReference type="ARBA" id="ARBA00022763"/>
    </source>
</evidence>
<evidence type="ECO:0000313" key="15">
    <source>
        <dbReference type="Proteomes" id="UP001163105"/>
    </source>
</evidence>
<evidence type="ECO:0000256" key="12">
    <source>
        <dbReference type="SAM" id="MobiDB-lite"/>
    </source>
</evidence>
<dbReference type="FunFam" id="3.30.210.10:FF:000005">
    <property type="entry name" value="DNA polymerase IV"/>
    <property type="match status" value="1"/>
</dbReference>
<keyword evidence="15" id="KW-1185">Reference proteome</keyword>
<feature type="compositionally biased region" description="Polar residues" evidence="12">
    <location>
        <begin position="167"/>
        <end position="179"/>
    </location>
</feature>
<evidence type="ECO:0000256" key="8">
    <source>
        <dbReference type="ARBA" id="ARBA00023204"/>
    </source>
</evidence>
<evidence type="ECO:0000256" key="4">
    <source>
        <dbReference type="ARBA" id="ARBA00022695"/>
    </source>
</evidence>
<dbReference type="AlphaFoldDB" id="A0AB34FXQ7"/>
<gene>
    <name evidence="14" type="primary">POL4</name>
    <name evidence="14" type="ORF">O9K51_02586</name>
</gene>
<protein>
    <recommendedName>
        <fullName evidence="11">DNA polymerase</fullName>
        <ecNumber evidence="11">2.7.7.7</ecNumber>
    </recommendedName>
</protein>
<dbReference type="InterPro" id="IPR037160">
    <property type="entry name" value="DNA_Pol_thumb_sf"/>
</dbReference>
<dbReference type="SUPFAM" id="SSF81585">
    <property type="entry name" value="PsbU/PolX domain-like"/>
    <property type="match status" value="1"/>
</dbReference>
<sequence length="617" mass="68102">MSPDFPPIFLLSTHLQPDHLHRLEASIPSLTYDIHEAQVVLGNITRAQRARFELRRLKVVTEPVEGEGGSGSGSGSGSGNALATGSSAATADIPSPKRRKLSTSGASIGLPSHSGIDNIPRDVISVLKLAWFEDSLRQGRLLPMDSYMVYKGRRLPSVPEAGRHEAATTTKPPGSSPATTARDILRRAVGDQEASGNRPPTSHSPPHLHPPPRLVRQTTSEHDVPPPPIPDYLHTTYSCERPTPLISMNGPFIEELKDIRTLRLLQGDQIGVRAYSTSIATLAAYPYELQVPQEVERLPGCGAKIARLYGQWLETGQTKETADAASDPRLTSLKLFYDIWGVGDTTAREFYRKGWKDLDDIVEYDWASLSRVQQIGVKYYDEFLLKIPRQEVEAIAGVILTHAKRIDAGFEMTIVGGYRRGKKQSGDVDVVLSHRDEEKTLNAVEKVVLSLEKGRYITHTLSLWTRNSERGQLPLPWQGQAAARGGGFDTLDKAMVVWQDVARPEVEAREKASPHRRVDIIISPWKTVGCAVLGWSGGTTFQRDLRRYCKKERGLKFDSSGIRRRADGEWVDLESRPAAAGAASGLRGPAPDMETAEKRVFEGLGLVWRPPEERCTG</sequence>
<dbReference type="PRINTS" id="PR00870">
    <property type="entry name" value="DNAPOLXBETA"/>
</dbReference>
<dbReference type="PANTHER" id="PTHR11276:SF29">
    <property type="entry name" value="DNA POLYMERASE TYPE-X FAMILY PROTEIN POL4"/>
    <property type="match status" value="1"/>
</dbReference>
<dbReference type="InterPro" id="IPR002008">
    <property type="entry name" value="DNA_pol_X_beta-like"/>
</dbReference>
<dbReference type="InterPro" id="IPR018944">
    <property type="entry name" value="DNA_pol_lambd_fingers_domain"/>
</dbReference>
<feature type="region of interest" description="Disordered" evidence="12">
    <location>
        <begin position="159"/>
        <end position="236"/>
    </location>
</feature>
<dbReference type="FunFam" id="1.10.150.110:FF:000005">
    <property type="entry name" value="DNA polymerase POL4"/>
    <property type="match status" value="1"/>
</dbReference>
<keyword evidence="5" id="KW-0479">Metal-binding</keyword>
<comment type="similarity">
    <text evidence="2 11">Belongs to the DNA polymerase type-X family.</text>
</comment>
<dbReference type="Pfam" id="PF10391">
    <property type="entry name" value="DNA_pol_lambd_f"/>
    <property type="match status" value="1"/>
</dbReference>
<dbReference type="InterPro" id="IPR001357">
    <property type="entry name" value="BRCT_dom"/>
</dbReference>
<dbReference type="SUPFAM" id="SSF81301">
    <property type="entry name" value="Nucleotidyltransferase"/>
    <property type="match status" value="1"/>
</dbReference>
<dbReference type="SMART" id="SM00483">
    <property type="entry name" value="POLXc"/>
    <property type="match status" value="1"/>
</dbReference>
<reference evidence="14" key="1">
    <citation type="submission" date="2023-01" db="EMBL/GenBank/DDBJ databases">
        <title>The growth and conidiation of Purpureocillium lavendulum are regulated by nitrogen source and histone H3K14 acetylation.</title>
        <authorList>
            <person name="Tang P."/>
            <person name="Han J."/>
            <person name="Zhang C."/>
            <person name="Tang P."/>
            <person name="Qi F."/>
            <person name="Zhang K."/>
            <person name="Liang L."/>
        </authorList>
    </citation>
    <scope>NUCLEOTIDE SEQUENCE</scope>
    <source>
        <strain evidence="14">YMF1.00683</strain>
    </source>
</reference>
<accession>A0AB34FXQ7</accession>
<dbReference type="InterPro" id="IPR028207">
    <property type="entry name" value="DNA_pol_B_palm_palm"/>
</dbReference>
<comment type="catalytic activity">
    <reaction evidence="10 11">
        <text>DNA(n) + a 2'-deoxyribonucleoside 5'-triphosphate = DNA(n+1) + diphosphate</text>
        <dbReference type="Rhea" id="RHEA:22508"/>
        <dbReference type="Rhea" id="RHEA-COMP:17339"/>
        <dbReference type="Rhea" id="RHEA-COMP:17340"/>
        <dbReference type="ChEBI" id="CHEBI:33019"/>
        <dbReference type="ChEBI" id="CHEBI:61560"/>
        <dbReference type="ChEBI" id="CHEBI:173112"/>
        <dbReference type="EC" id="2.7.7.7"/>
    </reaction>
</comment>
<dbReference type="SUPFAM" id="SSF47802">
    <property type="entry name" value="DNA polymerase beta, N-terminal domain-like"/>
    <property type="match status" value="1"/>
</dbReference>
<dbReference type="GO" id="GO:0006303">
    <property type="term" value="P:double-strand break repair via nonhomologous end joining"/>
    <property type="evidence" value="ECO:0007669"/>
    <property type="project" value="TreeGrafter"/>
</dbReference>
<dbReference type="Proteomes" id="UP001163105">
    <property type="component" value="Unassembled WGS sequence"/>
</dbReference>
<dbReference type="Pfam" id="PF14791">
    <property type="entry name" value="DNA_pol_B_thumb"/>
    <property type="match status" value="1"/>
</dbReference>
<dbReference type="PRINTS" id="PR00869">
    <property type="entry name" value="DNAPOLX"/>
</dbReference>
<dbReference type="EMBL" id="JAQHRD010000002">
    <property type="protein sequence ID" value="KAJ6444192.1"/>
    <property type="molecule type" value="Genomic_DNA"/>
</dbReference>
<dbReference type="FunFam" id="1.10.150.20:FF:000010">
    <property type="entry name" value="DNA polymerase lambda"/>
    <property type="match status" value="1"/>
</dbReference>
<dbReference type="InterPro" id="IPR029398">
    <property type="entry name" value="PolB_thumb"/>
</dbReference>
<evidence type="ECO:0000256" key="11">
    <source>
        <dbReference type="RuleBase" id="RU366014"/>
    </source>
</evidence>
<evidence type="ECO:0000259" key="13">
    <source>
        <dbReference type="PROSITE" id="PS50172"/>
    </source>
</evidence>
<evidence type="ECO:0000256" key="10">
    <source>
        <dbReference type="ARBA" id="ARBA00049244"/>
    </source>
</evidence>
<dbReference type="InterPro" id="IPR002054">
    <property type="entry name" value="DNA-dir_DNA_pol_X"/>
</dbReference>
<dbReference type="Pfam" id="PF14792">
    <property type="entry name" value="DNA_pol_B_palm"/>
    <property type="match status" value="1"/>
</dbReference>
<dbReference type="InterPro" id="IPR027421">
    <property type="entry name" value="DNA_pol_lamdba_lyase_dom_sf"/>
</dbReference>
<keyword evidence="6 11" id="KW-0227">DNA damage</keyword>
<feature type="compositionally biased region" description="Gly residues" evidence="12">
    <location>
        <begin position="66"/>
        <end position="78"/>
    </location>
</feature>
<dbReference type="GO" id="GO:0005634">
    <property type="term" value="C:nucleus"/>
    <property type="evidence" value="ECO:0007669"/>
    <property type="project" value="UniProtKB-SubCell"/>
</dbReference>
<dbReference type="InterPro" id="IPR043519">
    <property type="entry name" value="NT_sf"/>
</dbReference>
<dbReference type="Gene3D" id="3.30.460.10">
    <property type="entry name" value="Beta Polymerase, domain 2"/>
    <property type="match status" value="1"/>
</dbReference>
<dbReference type="EC" id="2.7.7.7" evidence="11"/>
<dbReference type="GO" id="GO:0003677">
    <property type="term" value="F:DNA binding"/>
    <property type="evidence" value="ECO:0007669"/>
    <property type="project" value="UniProtKB-UniRule"/>
</dbReference>
<dbReference type="Gene3D" id="3.30.210.10">
    <property type="entry name" value="DNA polymerase, thumb domain"/>
    <property type="match status" value="1"/>
</dbReference>
<dbReference type="Pfam" id="PF14716">
    <property type="entry name" value="HHH_8"/>
    <property type="match status" value="1"/>
</dbReference>
<keyword evidence="3 11" id="KW-0808">Transferase</keyword>
<dbReference type="Gene3D" id="1.10.150.110">
    <property type="entry name" value="DNA polymerase beta, N-terminal domain-like"/>
    <property type="match status" value="1"/>
</dbReference>
<evidence type="ECO:0000256" key="7">
    <source>
        <dbReference type="ARBA" id="ARBA00022932"/>
    </source>
</evidence>
<evidence type="ECO:0000256" key="9">
    <source>
        <dbReference type="ARBA" id="ARBA00023242"/>
    </source>
</evidence>
<keyword evidence="4 11" id="KW-0548">Nucleotidyltransferase</keyword>